<gene>
    <name evidence="2" type="ORF">UFOPK3770_00085</name>
</gene>
<protein>
    <submittedName>
        <fullName evidence="2">Unannotated protein</fullName>
    </submittedName>
</protein>
<proteinExistence type="predicted"/>
<organism evidence="2">
    <name type="scientific">freshwater metagenome</name>
    <dbReference type="NCBI Taxonomy" id="449393"/>
    <lineage>
        <taxon>unclassified sequences</taxon>
        <taxon>metagenomes</taxon>
        <taxon>ecological metagenomes</taxon>
    </lineage>
</organism>
<accession>A0A6J5YI90</accession>
<reference evidence="2" key="1">
    <citation type="submission" date="2020-05" db="EMBL/GenBank/DDBJ databases">
        <authorList>
            <person name="Chiriac C."/>
            <person name="Salcher M."/>
            <person name="Ghai R."/>
            <person name="Kavagutti S V."/>
        </authorList>
    </citation>
    <scope>NUCLEOTIDE SEQUENCE</scope>
</reference>
<dbReference type="InterPro" id="IPR007345">
    <property type="entry name" value="Polysacch_pyruvyl_Trfase"/>
</dbReference>
<feature type="domain" description="Polysaccharide pyruvyl transferase" evidence="1">
    <location>
        <begin position="89"/>
        <end position="301"/>
    </location>
</feature>
<dbReference type="EMBL" id="CAESAJ010000004">
    <property type="protein sequence ID" value="CAB4330011.1"/>
    <property type="molecule type" value="Genomic_DNA"/>
</dbReference>
<evidence type="ECO:0000259" key="1">
    <source>
        <dbReference type="Pfam" id="PF04230"/>
    </source>
</evidence>
<name>A0A6J5YI90_9ZZZZ</name>
<dbReference type="AlphaFoldDB" id="A0A6J5YI90"/>
<dbReference type="Pfam" id="PF04230">
    <property type="entry name" value="PS_pyruv_trans"/>
    <property type="match status" value="1"/>
</dbReference>
<evidence type="ECO:0000313" key="2">
    <source>
        <dbReference type="EMBL" id="CAB4330011.1"/>
    </source>
</evidence>
<sequence>MKVLIRSGKHPFESYSPRAALATNYFSDNMGNLVYQEATHKLLTTSNQSTTSSHRVTDSEHAAWISDHFDVMIVPLANAFRIGYEGTLRRLTELIENLTIPVVILGVGAQAPLGQDFSSLESIRSDVVRFVRSVLARSPSIGVRGELTLNYLTSLGFSEVEVIGCPSMFVHGMELPLRLLPTRIDHQSKIALTVSPYVPGLNELLISSVRDYENLDYFVQDIVTLKMIAHGKSVRANLDYLGMPNYSDHPLFVSHRAKFHFDVTSWRKDIAGYDFSFGTRIHGTIAALTSGTPATLIAHDSRTKELADYFNIPHVDLVTAQTYSSATELAAHWDPTRMVSGHAERFTRFAGFLNMHGLANCFDHPESAVAFDQRQDQIKHSAPFVAGVGTLKNSTLDKAKLAIELMRYAQGRASNPLDRIKFFLKK</sequence>